<gene>
    <name evidence="2" type="primary">gldH</name>
    <name evidence="2" type="ORF">FSA05_05740</name>
    <name evidence="1" type="ORF">GKD67_07590</name>
</gene>
<keyword evidence="2" id="KW-0449">Lipoprotein</keyword>
<evidence type="ECO:0000313" key="2">
    <source>
        <dbReference type="EMBL" id="TWV63637.1"/>
    </source>
</evidence>
<dbReference type="NCBIfam" id="TIGR03511">
    <property type="entry name" value="GldH_lipo"/>
    <property type="match status" value="1"/>
</dbReference>
<dbReference type="Proteomes" id="UP000461276">
    <property type="component" value="Unassembled WGS sequence"/>
</dbReference>
<evidence type="ECO:0000313" key="1">
    <source>
        <dbReference type="EMBL" id="MRY93087.1"/>
    </source>
</evidence>
<comment type="caution">
    <text evidence="2">The sequence shown here is derived from an EMBL/GenBank/DDBJ whole genome shotgun (WGS) entry which is preliminary data.</text>
</comment>
<dbReference type="Proteomes" id="UP000315827">
    <property type="component" value="Unassembled WGS sequence"/>
</dbReference>
<dbReference type="AlphaFoldDB" id="A0A395YZA2"/>
<proteinExistence type="predicted"/>
<organism evidence="2 3">
    <name type="scientific">Parabacteroides distasonis</name>
    <dbReference type="NCBI Taxonomy" id="823"/>
    <lineage>
        <taxon>Bacteria</taxon>
        <taxon>Pseudomonadati</taxon>
        <taxon>Bacteroidota</taxon>
        <taxon>Bacteroidia</taxon>
        <taxon>Bacteroidales</taxon>
        <taxon>Tannerellaceae</taxon>
        <taxon>Parabacteroides</taxon>
    </lineage>
</organism>
<evidence type="ECO:0000313" key="3">
    <source>
        <dbReference type="Proteomes" id="UP000315827"/>
    </source>
</evidence>
<dbReference type="InterPro" id="IPR020018">
    <property type="entry name" value="Motility-assoc_lipoprot_GldH"/>
</dbReference>
<reference evidence="2 3" key="2">
    <citation type="submission" date="2019-07" db="EMBL/GenBank/DDBJ databases">
        <title>Genome sequencing of Parabacteroides distasonis iSURF_7.</title>
        <authorList>
            <person name="Degefu H.N."/>
            <person name="Ruoff K.L."/>
            <person name="Price C.E."/>
            <person name="Valls R.A."/>
            <person name="O'Toole G.A."/>
        </authorList>
    </citation>
    <scope>NUCLEOTIDE SEQUENCE [LARGE SCALE GENOMIC DNA]</scope>
    <source>
        <strain evidence="2 3">CFPLTA003_1B</strain>
    </source>
</reference>
<reference evidence="1 4" key="1">
    <citation type="journal article" date="2019" name="Nat. Med.">
        <title>A library of human gut bacterial isolates paired with longitudinal multiomics data enables mechanistic microbiome research.</title>
        <authorList>
            <person name="Poyet M."/>
            <person name="Groussin M."/>
            <person name="Gibbons S.M."/>
            <person name="Avila-Pacheco J."/>
            <person name="Jiang X."/>
            <person name="Kearney S.M."/>
            <person name="Perrotta A.R."/>
            <person name="Berdy B."/>
            <person name="Zhao S."/>
            <person name="Lieberman T.D."/>
            <person name="Swanson P.K."/>
            <person name="Smith M."/>
            <person name="Roesemann S."/>
            <person name="Alexander J.E."/>
            <person name="Rich S.A."/>
            <person name="Livny J."/>
            <person name="Vlamakis H."/>
            <person name="Clish C."/>
            <person name="Bullock K."/>
            <person name="Deik A."/>
            <person name="Scott J."/>
            <person name="Pierce K.A."/>
            <person name="Xavier R.J."/>
            <person name="Alm E.J."/>
        </authorList>
    </citation>
    <scope>NUCLEOTIDE SEQUENCE [LARGE SCALE GENOMIC DNA]</scope>
    <source>
        <strain evidence="1 4">BIOML-A9</strain>
    </source>
</reference>
<name>A0A395YZA2_PARDI</name>
<dbReference type="EMBL" id="WKMY01000004">
    <property type="protein sequence ID" value="MRY93087.1"/>
    <property type="molecule type" value="Genomic_DNA"/>
</dbReference>
<evidence type="ECO:0000313" key="4">
    <source>
        <dbReference type="Proteomes" id="UP000461276"/>
    </source>
</evidence>
<accession>A0A395YZA2</accession>
<sequence>MTNLSNRSNRPDLIKRRIGQRQSLRLKKFIAACVTCFLCFSCENEAVYDQYQAIQNTSWEKDKEYYFTFLIKDISVPYDLTLEVRNNNMYPYQNLWVFCSEELPIGPLKRDTIECMLADEFGKWYGHGISLFQSSFPIRSAYYFPVKGQYTFSFRQGMRNDQLPGIQEIGLRVLPSSINAPSEKRPNEEK</sequence>
<dbReference type="RefSeq" id="WP_122145227.1">
    <property type="nucleotide sequence ID" value="NZ_CAXVLJ010000007.1"/>
</dbReference>
<dbReference type="Pfam" id="PF14109">
    <property type="entry name" value="GldH_lipo"/>
    <property type="match status" value="1"/>
</dbReference>
<dbReference type="EMBL" id="VOHW01000002">
    <property type="protein sequence ID" value="TWV63637.1"/>
    <property type="molecule type" value="Genomic_DNA"/>
</dbReference>
<protein>
    <submittedName>
        <fullName evidence="2">Gliding motility lipoprotein GldH</fullName>
    </submittedName>
</protein>